<dbReference type="AlphaFoldDB" id="A0A0A2VXA2"/>
<evidence type="ECO:0000313" key="5">
    <source>
        <dbReference type="Proteomes" id="UP000030106"/>
    </source>
</evidence>
<dbReference type="Gene3D" id="1.10.8.10">
    <property type="entry name" value="DNA helicase RuvA subunit, C-terminal domain"/>
    <property type="match status" value="1"/>
</dbReference>
<evidence type="ECO:0000256" key="1">
    <source>
        <dbReference type="ARBA" id="ARBA00044955"/>
    </source>
</evidence>
<dbReference type="Pfam" id="PF01476">
    <property type="entry name" value="LysM"/>
    <property type="match status" value="1"/>
</dbReference>
<comment type="caution">
    <text evidence="4">The sequence shown here is derived from an EMBL/GenBank/DDBJ whole genome shotgun (WGS) entry which is preliminary data.</text>
</comment>
<accession>A0A0A2VXA2</accession>
<dbReference type="Gene3D" id="3.10.350.10">
    <property type="entry name" value="LysM domain"/>
    <property type="match status" value="1"/>
</dbReference>
<evidence type="ECO:0000259" key="3">
    <source>
        <dbReference type="Pfam" id="PF01476"/>
    </source>
</evidence>
<dbReference type="PANTHER" id="PTHR20932">
    <property type="entry name" value="LYSM AND PUTATIVE PEPTIDOGLYCAN-BINDING DOMAIN-CONTAINING PROTEIN"/>
    <property type="match status" value="1"/>
</dbReference>
<dbReference type="InterPro" id="IPR036779">
    <property type="entry name" value="LysM_dom_sf"/>
</dbReference>
<comment type="similarity">
    <text evidence="1">Belongs to the secreted LysM effector family.</text>
</comment>
<dbReference type="InterPro" id="IPR018392">
    <property type="entry name" value="LysM"/>
</dbReference>
<feature type="domain" description="LysM" evidence="3">
    <location>
        <begin position="189"/>
        <end position="226"/>
    </location>
</feature>
<feature type="compositionally biased region" description="Pro residues" evidence="2">
    <location>
        <begin position="152"/>
        <end position="163"/>
    </location>
</feature>
<dbReference type="PANTHER" id="PTHR20932:SF31">
    <property type="entry name" value="RING-TYPE DOMAIN-CONTAINING PROTEIN"/>
    <property type="match status" value="1"/>
</dbReference>
<dbReference type="HOGENOM" id="CLU_070842_0_0_1"/>
<dbReference type="EMBL" id="ANFO01000110">
    <property type="protein sequence ID" value="KGQ12536.1"/>
    <property type="molecule type" value="Genomic_DNA"/>
</dbReference>
<evidence type="ECO:0000313" key="4">
    <source>
        <dbReference type="EMBL" id="KGQ12536.1"/>
    </source>
</evidence>
<gene>
    <name evidence="4" type="ORF">BBAD15_g1725</name>
</gene>
<dbReference type="eggNOG" id="ENOG502S8FZ">
    <property type="taxonomic scope" value="Eukaryota"/>
</dbReference>
<reference evidence="4 5" key="1">
    <citation type="submission" date="2012-10" db="EMBL/GenBank/DDBJ databases">
        <title>Genome sequencing and analysis of entomopathogenic fungi Beauveria bassiana D1-5.</title>
        <authorList>
            <person name="Li Q."/>
            <person name="Wang L."/>
            <person name="Zhang Z."/>
            <person name="Wang Q."/>
            <person name="Ren J."/>
            <person name="Wang M."/>
            <person name="Xu W."/>
            <person name="Wang J."/>
            <person name="Lu Y."/>
            <person name="Du Q."/>
            <person name="Sun Z."/>
        </authorList>
    </citation>
    <scope>NUCLEOTIDE SEQUENCE [LARGE SCALE GENOMIC DNA]</scope>
    <source>
        <strain evidence="4 5">D1-5</strain>
    </source>
</reference>
<proteinExistence type="inferred from homology"/>
<protein>
    <recommendedName>
        <fullName evidence="3">LysM domain-containing protein</fullName>
    </recommendedName>
</protein>
<sequence>MMPYVIRADSPTIDIICTRRSPRTLANPAPILQSLSIQYSPRNLQTLEMEACSTCATILTPDDGKQLSEKPPPDQRRVPCCDRIICGECIVVRLTDAPSILGILYTNDTDPQNNARFAAYCPYCQISSEPNPLPQGLKAPPAYHIDARRQRQPPPPPCDPPPYSARNGAENEKAGGTDDTLHFLNHEHDSILSLSLRYGVPQDALRRANKIHSDHLLLARKTVLIPGDFYKAGVSLSPRPVEGEAEELRKSKIRRIMTACKLVDYGVAQLYLEQAGYNLERAVDTYFEDEAWEQTQRDRNRSKASTTPWFFRGLR</sequence>
<dbReference type="Pfam" id="PF14555">
    <property type="entry name" value="UBA_4"/>
    <property type="match status" value="1"/>
</dbReference>
<feature type="region of interest" description="Disordered" evidence="2">
    <location>
        <begin position="147"/>
        <end position="177"/>
    </location>
</feature>
<organism evidence="4 5">
    <name type="scientific">Beauveria bassiana D1-5</name>
    <dbReference type="NCBI Taxonomy" id="1245745"/>
    <lineage>
        <taxon>Eukaryota</taxon>
        <taxon>Fungi</taxon>
        <taxon>Dikarya</taxon>
        <taxon>Ascomycota</taxon>
        <taxon>Pezizomycotina</taxon>
        <taxon>Sordariomycetes</taxon>
        <taxon>Hypocreomycetidae</taxon>
        <taxon>Hypocreales</taxon>
        <taxon>Cordycipitaceae</taxon>
        <taxon>Beauveria</taxon>
    </lineage>
</organism>
<dbReference type="OrthoDB" id="2107166at2759"/>
<dbReference type="InterPro" id="IPR045030">
    <property type="entry name" value="LYSM1-4"/>
</dbReference>
<dbReference type="Proteomes" id="UP000030106">
    <property type="component" value="Unassembled WGS sequence"/>
</dbReference>
<name>A0A0A2VXA2_BEABA</name>
<dbReference type="CDD" id="cd00118">
    <property type="entry name" value="LysM"/>
    <property type="match status" value="1"/>
</dbReference>
<evidence type="ECO:0000256" key="2">
    <source>
        <dbReference type="SAM" id="MobiDB-lite"/>
    </source>
</evidence>